<dbReference type="Proteomes" id="UP001159915">
    <property type="component" value="Unassembled WGS sequence"/>
</dbReference>
<protein>
    <submittedName>
        <fullName evidence="1">Type IV secretion protein Rhs</fullName>
    </submittedName>
</protein>
<proteinExistence type="predicted"/>
<reference evidence="1" key="1">
    <citation type="submission" date="2022-09" db="EMBL/GenBank/DDBJ databases">
        <title>Intensive care unit water sources are persistently colonized with multi-drug resistant bacteria and are the site of extensive horizontal gene transfer of antibiotic resistance genes.</title>
        <authorList>
            <person name="Diorio-Toth L."/>
        </authorList>
    </citation>
    <scope>NUCLEOTIDE SEQUENCE</scope>
    <source>
        <strain evidence="1">GD03920</strain>
    </source>
</reference>
<gene>
    <name evidence="1" type="ORF">N5C10_14430</name>
</gene>
<comment type="caution">
    <text evidence="1">The sequence shown here is derived from an EMBL/GenBank/DDBJ whole genome shotgun (WGS) entry which is preliminary data.</text>
</comment>
<dbReference type="RefSeq" id="WP_125280261.1">
    <property type="nucleotide sequence ID" value="NZ_CP068187.1"/>
</dbReference>
<dbReference type="AlphaFoldDB" id="A0AA42MWH6"/>
<evidence type="ECO:0000313" key="2">
    <source>
        <dbReference type="Proteomes" id="UP001159915"/>
    </source>
</evidence>
<sequence length="233" mass="26457">MAGGSQIIINKDGIKIITPARFEAKAGQHLFKSGAKINYSLPDLPEVSPLYSNKVDVYNIFANESFKNVENLNYSVLYDNGEFKKGSLDKYGRTNRIKSSEKKNVKVLIGGDEWHYYIRRLGGSVEDITYIKFVDFVGEPIPNLEFCLHDENNKLIVKCQTNQDGEAAFQCVNDGLPLLLIKKIIGNEYKPIIRIDTNIVREILFISPKILKDVELLPESDKEGDYLRSNYSE</sequence>
<evidence type="ECO:0000313" key="1">
    <source>
        <dbReference type="EMBL" id="MDH0970381.1"/>
    </source>
</evidence>
<dbReference type="EMBL" id="JAOCBE010000001">
    <property type="protein sequence ID" value="MDH0970381.1"/>
    <property type="molecule type" value="Genomic_DNA"/>
</dbReference>
<organism evidence="1 2">
    <name type="scientific">Acinetobacter johnsonii</name>
    <dbReference type="NCBI Taxonomy" id="40214"/>
    <lineage>
        <taxon>Bacteria</taxon>
        <taxon>Pseudomonadati</taxon>
        <taxon>Pseudomonadota</taxon>
        <taxon>Gammaproteobacteria</taxon>
        <taxon>Moraxellales</taxon>
        <taxon>Moraxellaceae</taxon>
        <taxon>Acinetobacter</taxon>
    </lineage>
</organism>
<accession>A0AA42MWH6</accession>
<name>A0AA42MWH6_ACIJO</name>